<evidence type="ECO:0000259" key="4">
    <source>
        <dbReference type="PROSITE" id="PS51194"/>
    </source>
</evidence>
<dbReference type="PROSITE" id="PS51194">
    <property type="entry name" value="HELICASE_CTER"/>
    <property type="match status" value="1"/>
</dbReference>
<dbReference type="GO" id="GO:0005524">
    <property type="term" value="F:ATP binding"/>
    <property type="evidence" value="ECO:0007669"/>
    <property type="project" value="InterPro"/>
</dbReference>
<dbReference type="Gene3D" id="3.40.50.300">
    <property type="entry name" value="P-loop containing nucleotide triphosphate hydrolases"/>
    <property type="match status" value="1"/>
</dbReference>
<organism evidence="5 6">
    <name type="scientific">Novymonas esmeraldas</name>
    <dbReference type="NCBI Taxonomy" id="1808958"/>
    <lineage>
        <taxon>Eukaryota</taxon>
        <taxon>Discoba</taxon>
        <taxon>Euglenozoa</taxon>
        <taxon>Kinetoplastea</taxon>
        <taxon>Metakinetoplastina</taxon>
        <taxon>Trypanosomatida</taxon>
        <taxon>Trypanosomatidae</taxon>
        <taxon>Novymonas</taxon>
    </lineage>
</organism>
<dbReference type="SMART" id="SM00487">
    <property type="entry name" value="DEXDc"/>
    <property type="match status" value="1"/>
</dbReference>
<dbReference type="EMBL" id="JAECZO010000033">
    <property type="protein sequence ID" value="KAK7194244.1"/>
    <property type="molecule type" value="Genomic_DNA"/>
</dbReference>
<evidence type="ECO:0000313" key="6">
    <source>
        <dbReference type="Proteomes" id="UP001430356"/>
    </source>
</evidence>
<gene>
    <name evidence="5" type="ORF">NESM_000339200</name>
</gene>
<name>A0AAW0EKT8_9TRYP</name>
<keyword evidence="6" id="KW-1185">Reference proteome</keyword>
<feature type="compositionally biased region" description="Basic residues" evidence="2">
    <location>
        <begin position="1278"/>
        <end position="1287"/>
    </location>
</feature>
<feature type="region of interest" description="Disordered" evidence="2">
    <location>
        <begin position="104"/>
        <end position="125"/>
    </location>
</feature>
<feature type="compositionally biased region" description="Acidic residues" evidence="2">
    <location>
        <begin position="1203"/>
        <end position="1212"/>
    </location>
</feature>
<feature type="compositionally biased region" description="Low complexity" evidence="2">
    <location>
        <begin position="698"/>
        <end position="718"/>
    </location>
</feature>
<reference evidence="5 6" key="1">
    <citation type="journal article" date="2021" name="MBio">
        <title>A New Model Trypanosomatid, Novymonas esmeraldas: Genomic Perception of Its 'Candidatus Pandoraea novymonadis' Endosymbiont.</title>
        <authorList>
            <person name="Zakharova A."/>
            <person name="Saura A."/>
            <person name="Butenko A."/>
            <person name="Podesvova L."/>
            <person name="Warmusova S."/>
            <person name="Kostygov A.Y."/>
            <person name="Nenarokova A."/>
            <person name="Lukes J."/>
            <person name="Opperdoes F.R."/>
            <person name="Yurchenko V."/>
        </authorList>
    </citation>
    <scope>NUCLEOTIDE SEQUENCE [LARGE SCALE GENOMIC DNA]</scope>
    <source>
        <strain evidence="5 6">E262AT.01</strain>
    </source>
</reference>
<dbReference type="InterPro" id="IPR049730">
    <property type="entry name" value="SNF2/RAD54-like_C"/>
</dbReference>
<dbReference type="InterPro" id="IPR001650">
    <property type="entry name" value="Helicase_C-like"/>
</dbReference>
<evidence type="ECO:0000256" key="1">
    <source>
        <dbReference type="ARBA" id="ARBA00022801"/>
    </source>
</evidence>
<accession>A0AAW0EKT8</accession>
<evidence type="ECO:0000313" key="5">
    <source>
        <dbReference type="EMBL" id="KAK7194244.1"/>
    </source>
</evidence>
<dbReference type="CDD" id="cd18793">
    <property type="entry name" value="SF2_C_SNF"/>
    <property type="match status" value="1"/>
</dbReference>
<evidence type="ECO:0000259" key="3">
    <source>
        <dbReference type="PROSITE" id="PS51192"/>
    </source>
</evidence>
<dbReference type="InterPro" id="IPR038718">
    <property type="entry name" value="SNF2-like_sf"/>
</dbReference>
<proteinExistence type="predicted"/>
<feature type="region of interest" description="Disordered" evidence="2">
    <location>
        <begin position="1140"/>
        <end position="1162"/>
    </location>
</feature>
<dbReference type="Gene3D" id="3.40.50.10810">
    <property type="entry name" value="Tandem AAA-ATPase domain"/>
    <property type="match status" value="1"/>
</dbReference>
<dbReference type="SMART" id="SM00490">
    <property type="entry name" value="HELICc"/>
    <property type="match status" value="1"/>
</dbReference>
<feature type="region of interest" description="Disordered" evidence="2">
    <location>
        <begin position="694"/>
        <end position="721"/>
    </location>
</feature>
<dbReference type="SUPFAM" id="SSF52540">
    <property type="entry name" value="P-loop containing nucleoside triphosphate hydrolases"/>
    <property type="match status" value="2"/>
</dbReference>
<feature type="domain" description="Helicase ATP-binding" evidence="3">
    <location>
        <begin position="435"/>
        <end position="604"/>
    </location>
</feature>
<dbReference type="Pfam" id="PF00271">
    <property type="entry name" value="Helicase_C"/>
    <property type="match status" value="1"/>
</dbReference>
<comment type="caution">
    <text evidence="5">The sequence shown here is derived from an EMBL/GenBank/DDBJ whole genome shotgun (WGS) entry which is preliminary data.</text>
</comment>
<sequence length="1344" mass="145421">MPQRAASHHSTHQRFCAALRVLGEAEIFASTEPHDVDADAGCVAAVSAREDHAVAAVPHGEEHRPLPCLNNAGLQGPSSLAWLCRQPSAMASQDAHRRRYHLRIFEHPPPPPPPESKGGAPQASDTDVLRGRYLQVVKETVTAIVGHRLYTRLLASAKTAAAAGGDSTSTASRQAELRAGMQAYMNAVVGEESRLATVTAACVAHVQRTRDDAVAAPQYRLLAAVPQIPLSQWAGAHLYNGWCLRCATPRGRVAPATASAGQGVRSRGQPTTAPPKSLVCAADVEAELRRYWRLHDEAAARARLDALRSNDAEAFARHVSLLKVSALLDIMERTDAFMRRIGLRLQSQAEAGSIECGGGTALTAAAHDEPDRGDRPARAAARHRGSEYERFRAYVASTKNEYKLTHRVDAYVATQPAGLAATLLPHQMDGLRFLVSLDANRINGILADEMGVGKTLQTLAFLLHLKEARGREGGAARRPHHPHLVLAPLSVVREWREACEQFVAEKALRVAHYHELEDPAREAAAYDLVLLPIHAVRHVGAAAARVRWHYVVVDEAHKAVANLRTATAQSILGLSCERRLVLTGTPLSSDLQELWSLLHFLNPGVFADSAAFEDVFRRPFHVYAAREMELTEEERGLLILRLHQVLRPFLLRRTKADVDATLSMSFHHVRCPLTAMQQRLLGLLREQRRTPTVLSVTAGSSSGSSNSDGSDSDGAAAAGEEHMLSEPAALPTAVAATDTTTAVAAVALPKQAAVLETDVLAQLVWRYLPALAQTEAALVTRRAVVADRSLGLTSACVSESSAQLLCNHAFLLPYFSQVLRRQGLEELMWEGGEPTDGASRGGAAGLAVACSGKFLVLHLLLSRLVVARRKVVLFTHWLDCVDLLVDYLRSRGWGSHTEVLTGSSSEPERLASVRRFRVDPTCLVFLLSVKAGGCGINLQSAHMVVLLDRDYTATNEDQALARVYRIGQRHTVRAVYLTTADASEQRVTQRAAVKNKPRQAIINDGVYRVRAAADETAPVGDAAGGGLADPPLSEASLSTSADTVLDTANLWRCLADGAAVGATEQGPLSSPADAPYWDALSDLVEALDALVLTDEDRAAAAATAHGADVDGAYLDKTVGESAMARLLATRPPRSTAALQERLVAEESEEEEEKRRRWGSVPRRHAETDRVMWGGDGAADACTAAWSVRERAGAACGEEGGGGGEDDDDDDSDASAHRRPRTASPPSTAAADPLHRSALFWLEYTHLLRMASRGPPLLSDAVSTATANDAQKDNPALQQRRRRRRERRAAKRLRLATLDVPDAFREACWTDHGIDEEAEVAARYLRYLDARSSRRRPRHARGDAG</sequence>
<dbReference type="InterPro" id="IPR027417">
    <property type="entry name" value="P-loop_NTPase"/>
</dbReference>
<dbReference type="GO" id="GO:0016787">
    <property type="term" value="F:hydrolase activity"/>
    <property type="evidence" value="ECO:0007669"/>
    <property type="project" value="UniProtKB-KW"/>
</dbReference>
<feature type="region of interest" description="Disordered" evidence="2">
    <location>
        <begin position="1193"/>
        <end position="1230"/>
    </location>
</feature>
<feature type="region of interest" description="Disordered" evidence="2">
    <location>
        <begin position="1262"/>
        <end position="1287"/>
    </location>
</feature>
<dbReference type="PANTHER" id="PTHR10799">
    <property type="entry name" value="SNF2/RAD54 HELICASE FAMILY"/>
    <property type="match status" value="1"/>
</dbReference>
<dbReference type="InterPro" id="IPR014001">
    <property type="entry name" value="Helicase_ATP-bd"/>
</dbReference>
<keyword evidence="1" id="KW-0378">Hydrolase</keyword>
<evidence type="ECO:0000256" key="2">
    <source>
        <dbReference type="SAM" id="MobiDB-lite"/>
    </source>
</evidence>
<protein>
    <submittedName>
        <fullName evidence="5">SNF2 family N-terminal domain/Helicase conserved C-terminal domain containing protein</fullName>
    </submittedName>
</protein>
<feature type="compositionally biased region" description="Low complexity" evidence="2">
    <location>
        <begin position="1221"/>
        <end position="1230"/>
    </location>
</feature>
<dbReference type="Proteomes" id="UP001430356">
    <property type="component" value="Unassembled WGS sequence"/>
</dbReference>
<dbReference type="InterPro" id="IPR000330">
    <property type="entry name" value="SNF2_N"/>
</dbReference>
<feature type="compositionally biased region" description="Basic and acidic residues" evidence="2">
    <location>
        <begin position="366"/>
        <end position="377"/>
    </location>
</feature>
<feature type="region of interest" description="Disordered" evidence="2">
    <location>
        <begin position="364"/>
        <end position="384"/>
    </location>
</feature>
<dbReference type="PROSITE" id="PS51192">
    <property type="entry name" value="HELICASE_ATP_BIND_1"/>
    <property type="match status" value="1"/>
</dbReference>
<dbReference type="Pfam" id="PF00176">
    <property type="entry name" value="SNF2-rel_dom"/>
    <property type="match status" value="1"/>
</dbReference>
<feature type="domain" description="Helicase C-terminal" evidence="4">
    <location>
        <begin position="860"/>
        <end position="1013"/>
    </location>
</feature>